<evidence type="ECO:0000313" key="2">
    <source>
        <dbReference type="Proteomes" id="UP000589373"/>
    </source>
</evidence>
<organism evidence="1 2">
    <name type="scientific">Trichococcus flocculiformis</name>
    <dbReference type="NCBI Taxonomy" id="82803"/>
    <lineage>
        <taxon>Bacteria</taxon>
        <taxon>Bacillati</taxon>
        <taxon>Bacillota</taxon>
        <taxon>Bacilli</taxon>
        <taxon>Lactobacillales</taxon>
        <taxon>Carnobacteriaceae</taxon>
        <taxon>Trichococcus</taxon>
    </lineage>
</organism>
<reference evidence="1 2" key="1">
    <citation type="journal article" date="2020" name="Biotechnol. Biofuels">
        <title>New insights from the biogas microbiome by comprehensive genome-resolved metagenomics of nearly 1600 species originating from multiple anaerobic digesters.</title>
        <authorList>
            <person name="Campanaro S."/>
            <person name="Treu L."/>
            <person name="Rodriguez-R L.M."/>
            <person name="Kovalovszki A."/>
            <person name="Ziels R.M."/>
            <person name="Maus I."/>
            <person name="Zhu X."/>
            <person name="Kougias P.G."/>
            <person name="Basile A."/>
            <person name="Luo G."/>
            <person name="Schluter A."/>
            <person name="Konstantinidis K.T."/>
            <person name="Angelidaki I."/>
        </authorList>
    </citation>
    <scope>NUCLEOTIDE SEQUENCE [LARGE SCALE GENOMIC DNA]</scope>
    <source>
        <strain evidence="1">AS07pgkLD_105</strain>
    </source>
</reference>
<sequence>MSEQEIYLLLTDTGSILTRTIKLFTRKKYNHISLAFDAVLEDTFSFGRKKANNPFIGGFIHEDVTSDFYSRAKCAVYALTVSEEQAKVMRAYVSSFEKDKEKYRYNLLGLVPALFNKEWERKNYYFCSHFVSSVLVKGGVMQSNKPLTLMRPMDVLEALPCIPVYEGVLSQFNELSMAADQQELVSEMKMTLDPDTAELYFPENFSPVPLFR</sequence>
<name>A0A847D257_9LACT</name>
<dbReference type="InterPro" id="IPR038765">
    <property type="entry name" value="Papain-like_cys_pep_sf"/>
</dbReference>
<dbReference type="Gene3D" id="3.90.1720.10">
    <property type="entry name" value="endopeptidase domain like (from Nostoc punctiforme)"/>
    <property type="match status" value="1"/>
</dbReference>
<evidence type="ECO:0000313" key="1">
    <source>
        <dbReference type="EMBL" id="NLD30655.1"/>
    </source>
</evidence>
<dbReference type="AlphaFoldDB" id="A0A847D257"/>
<dbReference type="RefSeq" id="WP_276640985.1">
    <property type="nucleotide sequence ID" value="NZ_JAAZCD010000002.1"/>
</dbReference>
<dbReference type="EMBL" id="JAAZCD010000002">
    <property type="protein sequence ID" value="NLD30655.1"/>
    <property type="molecule type" value="Genomic_DNA"/>
</dbReference>
<protein>
    <submittedName>
        <fullName evidence="1">Uncharacterized protein</fullName>
    </submittedName>
</protein>
<gene>
    <name evidence="1" type="ORF">GX662_00095</name>
</gene>
<comment type="caution">
    <text evidence="1">The sequence shown here is derived from an EMBL/GenBank/DDBJ whole genome shotgun (WGS) entry which is preliminary data.</text>
</comment>
<accession>A0A847D257</accession>
<dbReference type="SUPFAM" id="SSF54001">
    <property type="entry name" value="Cysteine proteinases"/>
    <property type="match status" value="1"/>
</dbReference>
<dbReference type="Proteomes" id="UP000589373">
    <property type="component" value="Unassembled WGS sequence"/>
</dbReference>
<proteinExistence type="predicted"/>